<comment type="cofactor">
    <cofactor evidence="1">
        <name>[4Fe-4S] cluster</name>
        <dbReference type="ChEBI" id="CHEBI:49883"/>
    </cofactor>
</comment>
<dbReference type="InterPro" id="IPR006638">
    <property type="entry name" value="Elp3/MiaA/NifB-like_rSAM"/>
</dbReference>
<evidence type="ECO:0000256" key="2">
    <source>
        <dbReference type="ARBA" id="ARBA00022603"/>
    </source>
</evidence>
<reference evidence="10" key="1">
    <citation type="submission" date="2020-03" db="EMBL/GenBank/DDBJ databases">
        <title>The deep terrestrial virosphere.</title>
        <authorList>
            <person name="Holmfeldt K."/>
            <person name="Nilsson E."/>
            <person name="Simone D."/>
            <person name="Lopez-Fernandez M."/>
            <person name="Wu X."/>
            <person name="de Brujin I."/>
            <person name="Lundin D."/>
            <person name="Andersson A."/>
            <person name="Bertilsson S."/>
            <person name="Dopson M."/>
        </authorList>
    </citation>
    <scope>NUCLEOTIDE SEQUENCE</scope>
    <source>
        <strain evidence="10">MM415B02178</strain>
    </source>
</reference>
<dbReference type="SFLD" id="SFLDS00029">
    <property type="entry name" value="Radical_SAM"/>
    <property type="match status" value="1"/>
</dbReference>
<evidence type="ECO:0000256" key="7">
    <source>
        <dbReference type="ARBA" id="ARBA00023014"/>
    </source>
</evidence>
<dbReference type="InterPro" id="IPR034466">
    <property type="entry name" value="Methyltransferase_Class_B"/>
</dbReference>
<keyword evidence="2" id="KW-0489">Methyltransferase</keyword>
<dbReference type="GO" id="GO:0031419">
    <property type="term" value="F:cobalamin binding"/>
    <property type="evidence" value="ECO:0007669"/>
    <property type="project" value="InterPro"/>
</dbReference>
<dbReference type="Gene3D" id="3.40.50.280">
    <property type="entry name" value="Cobalamin-binding domain"/>
    <property type="match status" value="1"/>
</dbReference>
<evidence type="ECO:0000313" key="10">
    <source>
        <dbReference type="EMBL" id="QJA85749.1"/>
    </source>
</evidence>
<dbReference type="CDD" id="cd01335">
    <property type="entry name" value="Radical_SAM"/>
    <property type="match status" value="1"/>
</dbReference>
<dbReference type="InterPro" id="IPR006158">
    <property type="entry name" value="Cobalamin-bd"/>
</dbReference>
<dbReference type="GO" id="GO:0046872">
    <property type="term" value="F:metal ion binding"/>
    <property type="evidence" value="ECO:0007669"/>
    <property type="project" value="UniProtKB-KW"/>
</dbReference>
<evidence type="ECO:0000256" key="4">
    <source>
        <dbReference type="ARBA" id="ARBA00022691"/>
    </source>
</evidence>
<keyword evidence="4" id="KW-0949">S-adenosyl-L-methionine</keyword>
<dbReference type="InterPro" id="IPR023404">
    <property type="entry name" value="rSAM_horseshoe"/>
</dbReference>
<protein>
    <submittedName>
        <fullName evidence="10">Putative radical SAM superfamily protein</fullName>
    </submittedName>
</protein>
<keyword evidence="7" id="KW-0411">Iron-sulfur</keyword>
<dbReference type="GO" id="GO:0051539">
    <property type="term" value="F:4 iron, 4 sulfur cluster binding"/>
    <property type="evidence" value="ECO:0007669"/>
    <property type="project" value="UniProtKB-KW"/>
</dbReference>
<dbReference type="InterPro" id="IPR058240">
    <property type="entry name" value="rSAM_sf"/>
</dbReference>
<dbReference type="GO" id="GO:0003824">
    <property type="term" value="F:catalytic activity"/>
    <property type="evidence" value="ECO:0007669"/>
    <property type="project" value="InterPro"/>
</dbReference>
<feature type="domain" description="Radical SAM core" evidence="9">
    <location>
        <begin position="146"/>
        <end position="382"/>
    </location>
</feature>
<evidence type="ECO:0000256" key="6">
    <source>
        <dbReference type="ARBA" id="ARBA00023004"/>
    </source>
</evidence>
<keyword evidence="3" id="KW-0808">Transferase</keyword>
<dbReference type="Pfam" id="PF02310">
    <property type="entry name" value="B12-binding"/>
    <property type="match status" value="1"/>
</dbReference>
<evidence type="ECO:0000256" key="1">
    <source>
        <dbReference type="ARBA" id="ARBA00001966"/>
    </source>
</evidence>
<dbReference type="PANTHER" id="PTHR43409:SF7">
    <property type="entry name" value="BLL1977 PROTEIN"/>
    <property type="match status" value="1"/>
</dbReference>
<dbReference type="EMBL" id="MT142593">
    <property type="protein sequence ID" value="QJA85749.1"/>
    <property type="molecule type" value="Genomic_DNA"/>
</dbReference>
<keyword evidence="5" id="KW-0479">Metal-binding</keyword>
<keyword evidence="6" id="KW-0408">Iron</keyword>
<evidence type="ECO:0000256" key="3">
    <source>
        <dbReference type="ARBA" id="ARBA00022679"/>
    </source>
</evidence>
<dbReference type="Gene3D" id="3.80.30.20">
    <property type="entry name" value="tm_1862 like domain"/>
    <property type="match status" value="1"/>
</dbReference>
<dbReference type="PROSITE" id="PS51332">
    <property type="entry name" value="B12_BINDING"/>
    <property type="match status" value="1"/>
</dbReference>
<dbReference type="CDD" id="cd02068">
    <property type="entry name" value="radical_SAM_B12_BD"/>
    <property type="match status" value="1"/>
</dbReference>
<dbReference type="InterPro" id="IPR007197">
    <property type="entry name" value="rSAM"/>
</dbReference>
<dbReference type="SUPFAM" id="SSF52242">
    <property type="entry name" value="Cobalamin (vitamin B12)-binding domain"/>
    <property type="match status" value="1"/>
</dbReference>
<gene>
    <name evidence="10" type="ORF">MM415B02178_0005</name>
</gene>
<dbReference type="SUPFAM" id="SSF102114">
    <property type="entry name" value="Radical SAM enzymes"/>
    <property type="match status" value="1"/>
</dbReference>
<dbReference type="InterPro" id="IPR051198">
    <property type="entry name" value="BchE-like"/>
</dbReference>
<dbReference type="SMART" id="SM00729">
    <property type="entry name" value="Elp3"/>
    <property type="match status" value="1"/>
</dbReference>
<feature type="domain" description="B12-binding" evidence="8">
    <location>
        <begin position="1"/>
        <end position="111"/>
    </location>
</feature>
<evidence type="ECO:0000259" key="9">
    <source>
        <dbReference type="PROSITE" id="PS51918"/>
    </source>
</evidence>
<organism evidence="10">
    <name type="scientific">viral metagenome</name>
    <dbReference type="NCBI Taxonomy" id="1070528"/>
    <lineage>
        <taxon>unclassified sequences</taxon>
        <taxon>metagenomes</taxon>
        <taxon>organismal metagenomes</taxon>
    </lineage>
</organism>
<proteinExistence type="predicted"/>
<evidence type="ECO:0000256" key="5">
    <source>
        <dbReference type="ARBA" id="ARBA00022723"/>
    </source>
</evidence>
<dbReference type="Pfam" id="PF04055">
    <property type="entry name" value="Radical_SAM"/>
    <property type="match status" value="1"/>
</dbReference>
<dbReference type="SFLD" id="SFLDG01082">
    <property type="entry name" value="B12-binding_domain_containing"/>
    <property type="match status" value="1"/>
</dbReference>
<sequence>MLEANGKMVNIIDAKLLRLSIDDVISQLKRNTPSVIGLTAVTSEINEVNSVAREIKHIFPSIVTIIGGCHVSALPVETMEHYPSFDIAVIGEGEYTLLEIINNLERSESIRDCKGIVLRDGDVVVANPPRDLITNIDDIPNPAWHLFPPSPYYMIVSSRGCPFSCCFCYRVYGKKLRLRTPQRVIDEIKSIIEFSGAKSIGIVDATFGANRDHSEELMDLLIESGVNKKIDWSTETRVDIGDYAFFAKMKRAGCNSVGFGVESGDEGVLHTTGKNTTIAKIETSVRNAHKAGLQTVGYYILGHPNETKVTAQKTIDLSVKLNTHIATYGIMTPYPGTKVFELATQGKGGYKLISNDYNTYQKHFGKALEFDNVSMGYLNKLRIQGYIRLYMENGRFLDFFKFLVNHNKEAFRLVKYTLSTLFGKKCVGED</sequence>
<dbReference type="InterPro" id="IPR036724">
    <property type="entry name" value="Cobalamin-bd_sf"/>
</dbReference>
<dbReference type="SFLD" id="SFLDG01123">
    <property type="entry name" value="methyltransferase_(Class_B)"/>
    <property type="match status" value="1"/>
</dbReference>
<dbReference type="PROSITE" id="PS51918">
    <property type="entry name" value="RADICAL_SAM"/>
    <property type="match status" value="1"/>
</dbReference>
<accession>A0A6M3KUN9</accession>
<dbReference type="AlphaFoldDB" id="A0A6M3KUN9"/>
<name>A0A6M3KUN9_9ZZZZ</name>
<evidence type="ECO:0000259" key="8">
    <source>
        <dbReference type="PROSITE" id="PS51332"/>
    </source>
</evidence>
<dbReference type="PANTHER" id="PTHR43409">
    <property type="entry name" value="ANAEROBIC MAGNESIUM-PROTOPORPHYRIN IX MONOMETHYL ESTER CYCLASE-RELATED"/>
    <property type="match status" value="1"/>
</dbReference>